<dbReference type="EMBL" id="GG662544">
    <property type="protein sequence ID" value="EAR83854.2"/>
    <property type="molecule type" value="Genomic_DNA"/>
</dbReference>
<dbReference type="PANTHER" id="PTHR21245">
    <property type="entry name" value="HETEROGENEOUS NUCLEAR RIBONUCLEOPROTEIN"/>
    <property type="match status" value="1"/>
</dbReference>
<reference evidence="5" key="1">
    <citation type="journal article" date="2006" name="PLoS Biol.">
        <title>Macronuclear genome sequence of the ciliate Tetrahymena thermophila, a model eukaryote.</title>
        <authorList>
            <person name="Eisen J.A."/>
            <person name="Coyne R.S."/>
            <person name="Wu M."/>
            <person name="Wu D."/>
            <person name="Thiagarajan M."/>
            <person name="Wortman J.R."/>
            <person name="Badger J.H."/>
            <person name="Ren Q."/>
            <person name="Amedeo P."/>
            <person name="Jones K.M."/>
            <person name="Tallon L.J."/>
            <person name="Delcher A.L."/>
            <person name="Salzberg S.L."/>
            <person name="Silva J.C."/>
            <person name="Haas B.J."/>
            <person name="Majoros W.H."/>
            <person name="Farzad M."/>
            <person name="Carlton J.M."/>
            <person name="Smith R.K. Jr."/>
            <person name="Garg J."/>
            <person name="Pearlman R.E."/>
            <person name="Karrer K.M."/>
            <person name="Sun L."/>
            <person name="Manning G."/>
            <person name="Elde N.C."/>
            <person name="Turkewitz A.P."/>
            <person name="Asai D.J."/>
            <person name="Wilkes D.E."/>
            <person name="Wang Y."/>
            <person name="Cai H."/>
            <person name="Collins K."/>
            <person name="Stewart B.A."/>
            <person name="Lee S.R."/>
            <person name="Wilamowska K."/>
            <person name="Weinberg Z."/>
            <person name="Ruzzo W.L."/>
            <person name="Wloga D."/>
            <person name="Gaertig J."/>
            <person name="Frankel J."/>
            <person name="Tsao C.-C."/>
            <person name="Gorovsky M.A."/>
            <person name="Keeling P.J."/>
            <person name="Waller R.F."/>
            <person name="Patron N.J."/>
            <person name="Cherry J.M."/>
            <person name="Stover N.A."/>
            <person name="Krieger C.J."/>
            <person name="del Toro C."/>
            <person name="Ryder H.F."/>
            <person name="Williamson S.C."/>
            <person name="Barbeau R.A."/>
            <person name="Hamilton E.P."/>
            <person name="Orias E."/>
        </authorList>
    </citation>
    <scope>NUCLEOTIDE SEQUENCE [LARGE SCALE GENOMIC DNA]</scope>
    <source>
        <strain evidence="5">SB210</strain>
    </source>
</reference>
<dbReference type="InParanoid" id="Q22F21"/>
<dbReference type="KEGG" id="tet:TTHERM_00821880"/>
<dbReference type="GO" id="GO:0003723">
    <property type="term" value="F:RNA binding"/>
    <property type="evidence" value="ECO:0007669"/>
    <property type="project" value="UniProtKB-UniRule"/>
</dbReference>
<keyword evidence="1 2" id="KW-0694">RNA-binding</keyword>
<evidence type="ECO:0000313" key="4">
    <source>
        <dbReference type="EMBL" id="EAR83854.2"/>
    </source>
</evidence>
<proteinExistence type="predicted"/>
<dbReference type="AlphaFoldDB" id="Q22F21"/>
<gene>
    <name evidence="4" type="ORF">TTHERM_00821880</name>
</gene>
<organism evidence="4 5">
    <name type="scientific">Tetrahymena thermophila (strain SB210)</name>
    <dbReference type="NCBI Taxonomy" id="312017"/>
    <lineage>
        <taxon>Eukaryota</taxon>
        <taxon>Sar</taxon>
        <taxon>Alveolata</taxon>
        <taxon>Ciliophora</taxon>
        <taxon>Intramacronucleata</taxon>
        <taxon>Oligohymenophorea</taxon>
        <taxon>Hymenostomatida</taxon>
        <taxon>Tetrahymenina</taxon>
        <taxon>Tetrahymenidae</taxon>
        <taxon>Tetrahymena</taxon>
    </lineage>
</organism>
<dbReference type="Gene3D" id="3.30.70.330">
    <property type="match status" value="2"/>
</dbReference>
<dbReference type="InterPro" id="IPR000504">
    <property type="entry name" value="RRM_dom"/>
</dbReference>
<protein>
    <submittedName>
        <fullName evidence="4">RNA recognition motif protein</fullName>
    </submittedName>
</protein>
<dbReference type="STRING" id="312017.Q22F21"/>
<dbReference type="GeneID" id="7835520"/>
<dbReference type="HOGENOM" id="CLU_1032389_0_0_1"/>
<evidence type="ECO:0000259" key="3">
    <source>
        <dbReference type="PROSITE" id="PS50102"/>
    </source>
</evidence>
<dbReference type="OrthoDB" id="639027at2759"/>
<feature type="domain" description="RRM" evidence="3">
    <location>
        <begin position="174"/>
        <end position="252"/>
    </location>
</feature>
<evidence type="ECO:0000256" key="1">
    <source>
        <dbReference type="ARBA" id="ARBA00022884"/>
    </source>
</evidence>
<name>Q22F21_TETTS</name>
<dbReference type="RefSeq" id="XP_001031517.2">
    <property type="nucleotide sequence ID" value="XM_001031517.2"/>
</dbReference>
<dbReference type="Pfam" id="PF00076">
    <property type="entry name" value="RRM_1"/>
    <property type="match status" value="1"/>
</dbReference>
<evidence type="ECO:0000256" key="2">
    <source>
        <dbReference type="PROSITE-ProRule" id="PRU00176"/>
    </source>
</evidence>
<dbReference type="InterPro" id="IPR012677">
    <property type="entry name" value="Nucleotide-bd_a/b_plait_sf"/>
</dbReference>
<keyword evidence="5" id="KW-1185">Reference proteome</keyword>
<dbReference type="eggNOG" id="ENOG502SRKU">
    <property type="taxonomic scope" value="Eukaryota"/>
</dbReference>
<dbReference type="SUPFAM" id="SSF54928">
    <property type="entry name" value="RNA-binding domain, RBD"/>
    <property type="match status" value="2"/>
</dbReference>
<evidence type="ECO:0000313" key="5">
    <source>
        <dbReference type="Proteomes" id="UP000009168"/>
    </source>
</evidence>
<dbReference type="Pfam" id="PF07576">
    <property type="entry name" value="BRAP2"/>
    <property type="match status" value="1"/>
</dbReference>
<dbReference type="InterPro" id="IPR035979">
    <property type="entry name" value="RBD_domain_sf"/>
</dbReference>
<dbReference type="InterPro" id="IPR011422">
    <property type="entry name" value="BRAP2/ETP1_RRM"/>
</dbReference>
<dbReference type="CDD" id="cd00590">
    <property type="entry name" value="RRM_SF"/>
    <property type="match status" value="1"/>
</dbReference>
<accession>Q22F21</accession>
<dbReference type="SMART" id="SM00360">
    <property type="entry name" value="RRM"/>
    <property type="match status" value="1"/>
</dbReference>
<dbReference type="Proteomes" id="UP000009168">
    <property type="component" value="Unassembled WGS sequence"/>
</dbReference>
<feature type="domain" description="RRM" evidence="3">
    <location>
        <begin position="78"/>
        <end position="172"/>
    </location>
</feature>
<dbReference type="PROSITE" id="PS50102">
    <property type="entry name" value="RRM"/>
    <property type="match status" value="2"/>
</dbReference>
<sequence>MKMFLRQGIQLFINKGQLIFKNQYKMSSSANLLQNNILKDINYNKTQKQNNELNEQANQQKHISEVEKHNSVQNTHKNMVYCHALPNDWNEQKLMQYFDPSGKNISEIKLLKNRIGGYTGRALIKFNNSKICDDYLKKYSDSFIETTDILQRIIMKPFELKTKKTRLQFDRSMKEVYLANLPFDATSEEIFALAQDFGEVIYVDMPLAINGQTNKGYCIVKFSKAEEASKFQRYFDEETLYGRKIRAQIQHYEFDTQKKRNQRLSNKLVKEDQSIKNANLKANKDLYNNLMNENE</sequence>